<dbReference type="GO" id="GO:0005886">
    <property type="term" value="C:plasma membrane"/>
    <property type="evidence" value="ECO:0007669"/>
    <property type="project" value="UniProtKB-SubCell"/>
</dbReference>
<evidence type="ECO:0000313" key="7">
    <source>
        <dbReference type="Proteomes" id="UP000188354"/>
    </source>
</evidence>
<evidence type="ECO:0000256" key="1">
    <source>
        <dbReference type="ARBA" id="ARBA00004413"/>
    </source>
</evidence>
<dbReference type="PANTHER" id="PTHR24161:SF85">
    <property type="entry name" value="PALMITOYLTRANSFERASE HIP14"/>
    <property type="match status" value="1"/>
</dbReference>
<organism evidence="6 7">
    <name type="scientific">Lupinus angustifolius</name>
    <name type="common">Narrow-leaved blue lupine</name>
    <dbReference type="NCBI Taxonomy" id="3871"/>
    <lineage>
        <taxon>Eukaryota</taxon>
        <taxon>Viridiplantae</taxon>
        <taxon>Streptophyta</taxon>
        <taxon>Embryophyta</taxon>
        <taxon>Tracheophyta</taxon>
        <taxon>Spermatophyta</taxon>
        <taxon>Magnoliopsida</taxon>
        <taxon>eudicotyledons</taxon>
        <taxon>Gunneridae</taxon>
        <taxon>Pentapetalae</taxon>
        <taxon>rosids</taxon>
        <taxon>fabids</taxon>
        <taxon>Fabales</taxon>
        <taxon>Fabaceae</taxon>
        <taxon>Papilionoideae</taxon>
        <taxon>50 kb inversion clade</taxon>
        <taxon>genistoids sensu lato</taxon>
        <taxon>core genistoids</taxon>
        <taxon>Genisteae</taxon>
        <taxon>Lupinus</taxon>
    </lineage>
</organism>
<keyword evidence="3 4" id="KW-0040">ANK repeat</keyword>
<comment type="subcellular location">
    <subcellularLocation>
        <location evidence="1">Cell membrane</location>
        <topology evidence="1">Peripheral membrane protein</topology>
        <orientation evidence="1">Cytoplasmic side</orientation>
    </subcellularLocation>
</comment>
<dbReference type="PROSITE" id="PS50297">
    <property type="entry name" value="ANK_REP_REGION"/>
    <property type="match status" value="4"/>
</dbReference>
<feature type="repeat" description="ANK" evidence="4">
    <location>
        <begin position="293"/>
        <end position="325"/>
    </location>
</feature>
<dbReference type="Pfam" id="PF12796">
    <property type="entry name" value="Ank_2"/>
    <property type="match status" value="2"/>
</dbReference>
<dbReference type="AlphaFoldDB" id="A0A4P1RK50"/>
<gene>
    <name evidence="6" type="ORF">TanjilG_24633</name>
</gene>
<accession>A0A4P1RK50</accession>
<dbReference type="SUPFAM" id="SSF49354">
    <property type="entry name" value="PapD-like"/>
    <property type="match status" value="1"/>
</dbReference>
<sequence>MDRLVKPDSKEVELLFYKGQKCSSTFKLKNLMHTMSVAVSLTTSNPSIFSLNKPLSIIPPLSSSSYTLQLSRFSDQPPLTSPADVIVVRTTMLPTGKARHDDLRRMFSKPGPHVFRDAVLPISLVGPHVADFLISHHSNNPIPESCNLYKKVLSGCDKTHLNKLLKLAVELGNVDSVAVLIDAGADANFKDSNGKSLIPFAIRSEKFDVVKLLVASCCRIKNSVDLVLHEAAAINRIDFMKFLIESFGDNEIDINSVDSNGRNPIHVAAIQGHVEVIEFCVSIGGNPNYMDKKGWTPLHYASSQGHLKTVECLLECSNVKKVRNKDEKTAFLLAKENGHSHLFDLLHWGDELVRGVKLDDVHRVKRCIEEGASLNRQDQNGWTPLHWAAFKGRIKSLKVLLENGAEVDAIDGDGYTPLHSAAHCGHLQVVLLLIAYGSQVNVKSFEGSLDCVEKHVSLDYNTFYQEKA</sequence>
<dbReference type="SMART" id="SM00248">
    <property type="entry name" value="ANK"/>
    <property type="match status" value="7"/>
</dbReference>
<dbReference type="Gene3D" id="1.25.40.20">
    <property type="entry name" value="Ankyrin repeat-containing domain"/>
    <property type="match status" value="4"/>
</dbReference>
<dbReference type="SUPFAM" id="SSF48403">
    <property type="entry name" value="Ankyrin repeat"/>
    <property type="match status" value="1"/>
</dbReference>
<dbReference type="InterPro" id="IPR002110">
    <property type="entry name" value="Ankyrin_rpt"/>
</dbReference>
<evidence type="ECO:0000259" key="5">
    <source>
        <dbReference type="PROSITE" id="PS50202"/>
    </source>
</evidence>
<evidence type="ECO:0000256" key="4">
    <source>
        <dbReference type="PROSITE-ProRule" id="PRU00023"/>
    </source>
</evidence>
<dbReference type="InterPro" id="IPR013783">
    <property type="entry name" value="Ig-like_fold"/>
</dbReference>
<dbReference type="PROSITE" id="PS50202">
    <property type="entry name" value="MSP"/>
    <property type="match status" value="1"/>
</dbReference>
<dbReference type="Proteomes" id="UP000188354">
    <property type="component" value="Chromosome LG04"/>
</dbReference>
<reference evidence="6 7" key="1">
    <citation type="journal article" date="2017" name="Plant Biotechnol. J.">
        <title>A comprehensive draft genome sequence for lupin (Lupinus angustifolius), an emerging health food: insights into plant-microbe interactions and legume evolution.</title>
        <authorList>
            <person name="Hane J.K."/>
            <person name="Ming Y."/>
            <person name="Kamphuis L.G."/>
            <person name="Nelson M.N."/>
            <person name="Garg G."/>
            <person name="Atkins C.A."/>
            <person name="Bayer P.E."/>
            <person name="Bravo A."/>
            <person name="Bringans S."/>
            <person name="Cannon S."/>
            <person name="Edwards D."/>
            <person name="Foley R."/>
            <person name="Gao L.L."/>
            <person name="Harrison M.J."/>
            <person name="Huang W."/>
            <person name="Hurgobin B."/>
            <person name="Li S."/>
            <person name="Liu C.W."/>
            <person name="McGrath A."/>
            <person name="Morahan G."/>
            <person name="Murray J."/>
            <person name="Weller J."/>
            <person name="Jian J."/>
            <person name="Singh K.B."/>
        </authorList>
    </citation>
    <scope>NUCLEOTIDE SEQUENCE [LARGE SCALE GENOMIC DNA]</scope>
    <source>
        <strain evidence="7">cv. Tanjil</strain>
        <tissue evidence="6">Whole plant</tissue>
    </source>
</reference>
<evidence type="ECO:0000256" key="3">
    <source>
        <dbReference type="ARBA" id="ARBA00023043"/>
    </source>
</evidence>
<keyword evidence="2" id="KW-0677">Repeat</keyword>
<proteinExistence type="predicted"/>
<dbReference type="Gene3D" id="2.60.40.10">
    <property type="entry name" value="Immunoglobulins"/>
    <property type="match status" value="1"/>
</dbReference>
<dbReference type="PROSITE" id="PS50088">
    <property type="entry name" value="ANK_REPEAT"/>
    <property type="match status" value="5"/>
</dbReference>
<feature type="repeat" description="ANK" evidence="4">
    <location>
        <begin position="260"/>
        <end position="292"/>
    </location>
</feature>
<feature type="repeat" description="ANK" evidence="4">
    <location>
        <begin position="380"/>
        <end position="412"/>
    </location>
</feature>
<dbReference type="PANTHER" id="PTHR24161">
    <property type="entry name" value="ANK_REP_REGION DOMAIN-CONTAINING PROTEIN-RELATED"/>
    <property type="match status" value="1"/>
</dbReference>
<name>A0A4P1RK50_LUPAN</name>
<dbReference type="STRING" id="3871.A0A4P1RK50"/>
<dbReference type="Gramene" id="OIW12700">
    <property type="protein sequence ID" value="OIW12700"/>
    <property type="gene ID" value="TanjilG_24633"/>
</dbReference>
<evidence type="ECO:0000313" key="6">
    <source>
        <dbReference type="EMBL" id="OIW12700.1"/>
    </source>
</evidence>
<dbReference type="InterPro" id="IPR000535">
    <property type="entry name" value="MSP_dom"/>
</dbReference>
<protein>
    <recommendedName>
        <fullName evidence="5">MSP domain-containing protein</fullName>
    </recommendedName>
</protein>
<feature type="domain" description="MSP" evidence="5">
    <location>
        <begin position="2"/>
        <end position="125"/>
    </location>
</feature>
<dbReference type="KEGG" id="lang:109346604"/>
<dbReference type="InterPro" id="IPR036770">
    <property type="entry name" value="Ankyrin_rpt-contain_sf"/>
</dbReference>
<dbReference type="OrthoDB" id="194358at2759"/>
<dbReference type="PRINTS" id="PR01415">
    <property type="entry name" value="ANKYRIN"/>
</dbReference>
<feature type="repeat" description="ANK" evidence="4">
    <location>
        <begin position="413"/>
        <end position="445"/>
    </location>
</feature>
<feature type="repeat" description="ANK" evidence="4">
    <location>
        <begin position="160"/>
        <end position="192"/>
    </location>
</feature>
<keyword evidence="7" id="KW-1185">Reference proteome</keyword>
<dbReference type="InterPro" id="IPR008962">
    <property type="entry name" value="PapD-like_sf"/>
</dbReference>
<dbReference type="EMBL" id="CM007364">
    <property type="protein sequence ID" value="OIW12700.1"/>
    <property type="molecule type" value="Genomic_DNA"/>
</dbReference>
<evidence type="ECO:0000256" key="2">
    <source>
        <dbReference type="ARBA" id="ARBA00022737"/>
    </source>
</evidence>